<evidence type="ECO:0000313" key="3">
    <source>
        <dbReference type="EMBL" id="OTG01917.1"/>
    </source>
</evidence>
<feature type="transmembrane region" description="Helical" evidence="2">
    <location>
        <begin position="150"/>
        <end position="173"/>
    </location>
</feature>
<keyword evidence="2" id="KW-0812">Transmembrane</keyword>
<name>A0A251SST2_HELAN</name>
<keyword evidence="4" id="KW-1185">Reference proteome</keyword>
<evidence type="ECO:0000256" key="2">
    <source>
        <dbReference type="SAM" id="Phobius"/>
    </source>
</evidence>
<dbReference type="InParanoid" id="A0A251SST2"/>
<reference evidence="4" key="1">
    <citation type="journal article" date="2017" name="Nature">
        <title>The sunflower genome provides insights into oil metabolism, flowering and Asterid evolution.</title>
        <authorList>
            <person name="Badouin H."/>
            <person name="Gouzy J."/>
            <person name="Grassa C.J."/>
            <person name="Murat F."/>
            <person name="Staton S.E."/>
            <person name="Cottret L."/>
            <person name="Lelandais-Briere C."/>
            <person name="Owens G.L."/>
            <person name="Carrere S."/>
            <person name="Mayjonade B."/>
            <person name="Legrand L."/>
            <person name="Gill N."/>
            <person name="Kane N.C."/>
            <person name="Bowers J.E."/>
            <person name="Hubner S."/>
            <person name="Bellec A."/>
            <person name="Berard A."/>
            <person name="Berges H."/>
            <person name="Blanchet N."/>
            <person name="Boniface M.C."/>
            <person name="Brunel D."/>
            <person name="Catrice O."/>
            <person name="Chaidir N."/>
            <person name="Claudel C."/>
            <person name="Donnadieu C."/>
            <person name="Faraut T."/>
            <person name="Fievet G."/>
            <person name="Helmstetter N."/>
            <person name="King M."/>
            <person name="Knapp S.J."/>
            <person name="Lai Z."/>
            <person name="Le Paslier M.C."/>
            <person name="Lippi Y."/>
            <person name="Lorenzon L."/>
            <person name="Mandel J.R."/>
            <person name="Marage G."/>
            <person name="Marchand G."/>
            <person name="Marquand E."/>
            <person name="Bret-Mestries E."/>
            <person name="Morien E."/>
            <person name="Nambeesan S."/>
            <person name="Nguyen T."/>
            <person name="Pegot-Espagnet P."/>
            <person name="Pouilly N."/>
            <person name="Raftis F."/>
            <person name="Sallet E."/>
            <person name="Schiex T."/>
            <person name="Thomas J."/>
            <person name="Vandecasteele C."/>
            <person name="Vares D."/>
            <person name="Vear F."/>
            <person name="Vautrin S."/>
            <person name="Crespi M."/>
            <person name="Mangin B."/>
            <person name="Burke J.M."/>
            <person name="Salse J."/>
            <person name="Munos S."/>
            <person name="Vincourt P."/>
            <person name="Rieseberg L.H."/>
            <person name="Langlade N.B."/>
        </authorList>
    </citation>
    <scope>NUCLEOTIDE SEQUENCE [LARGE SCALE GENOMIC DNA]</scope>
    <source>
        <strain evidence="4">cv. SF193</strain>
    </source>
</reference>
<dbReference type="EMBL" id="CM007902">
    <property type="protein sequence ID" value="OTG01917.1"/>
    <property type="molecule type" value="Genomic_DNA"/>
</dbReference>
<proteinExistence type="predicted"/>
<protein>
    <submittedName>
        <fullName evidence="3">Uncharacterized protein</fullName>
    </submittedName>
</protein>
<organism evidence="3 4">
    <name type="scientific">Helianthus annuus</name>
    <name type="common">Common sunflower</name>
    <dbReference type="NCBI Taxonomy" id="4232"/>
    <lineage>
        <taxon>Eukaryota</taxon>
        <taxon>Viridiplantae</taxon>
        <taxon>Streptophyta</taxon>
        <taxon>Embryophyta</taxon>
        <taxon>Tracheophyta</taxon>
        <taxon>Spermatophyta</taxon>
        <taxon>Magnoliopsida</taxon>
        <taxon>eudicotyledons</taxon>
        <taxon>Gunneridae</taxon>
        <taxon>Pentapetalae</taxon>
        <taxon>asterids</taxon>
        <taxon>campanulids</taxon>
        <taxon>Asterales</taxon>
        <taxon>Asteraceae</taxon>
        <taxon>Asteroideae</taxon>
        <taxon>Heliantheae alliance</taxon>
        <taxon>Heliantheae</taxon>
        <taxon>Helianthus</taxon>
    </lineage>
</organism>
<sequence length="198" mass="22956">MNRKDVINNGYMLLYTKKKKQFQKPPTRKSTTPYQSSRILPELEDARTHKPEHSDHRFAIARRKPEASPEIGENDRNSRPLSSRITASVRSVSQFYSCVILQGIANATTVSESYNSPFSILFIHFGVYHVSQCFYRILQVQFRAITIMWSIYVMCCLIVYHLVHFIHFGYHIVIGSSDPHYLWAELDVATHTRSAPFD</sequence>
<evidence type="ECO:0000313" key="4">
    <source>
        <dbReference type="Proteomes" id="UP000215914"/>
    </source>
</evidence>
<accession>A0A251SST2</accession>
<keyword evidence="2" id="KW-1133">Transmembrane helix</keyword>
<feature type="region of interest" description="Disordered" evidence="1">
    <location>
        <begin position="18"/>
        <end position="82"/>
    </location>
</feature>
<gene>
    <name evidence="3" type="ORF">HannXRQ_Chr13g0407251</name>
</gene>
<feature type="compositionally biased region" description="Basic and acidic residues" evidence="1">
    <location>
        <begin position="44"/>
        <end position="78"/>
    </location>
</feature>
<dbReference type="AlphaFoldDB" id="A0A251SST2"/>
<dbReference type="Proteomes" id="UP000215914">
    <property type="component" value="Chromosome 13"/>
</dbReference>
<evidence type="ECO:0000256" key="1">
    <source>
        <dbReference type="SAM" id="MobiDB-lite"/>
    </source>
</evidence>
<keyword evidence="2" id="KW-0472">Membrane</keyword>